<gene>
    <name evidence="5" type="ORF">VSA01S_31750</name>
</gene>
<dbReference type="InterPro" id="IPR050411">
    <property type="entry name" value="AlphaKG_dependent_hydroxylases"/>
</dbReference>
<dbReference type="AlphaFoldDB" id="A0A511QIE0"/>
<evidence type="ECO:0000313" key="5">
    <source>
        <dbReference type="EMBL" id="GEM77063.1"/>
    </source>
</evidence>
<dbReference type="SUPFAM" id="SSF51197">
    <property type="entry name" value="Clavaminate synthase-like"/>
    <property type="match status" value="1"/>
</dbReference>
<dbReference type="Gene3D" id="3.60.130.10">
    <property type="entry name" value="Clavaminate synthase-like"/>
    <property type="match status" value="1"/>
</dbReference>
<sequence length="266" mass="30795">MMCNAELKVMESYQSLKLPKMCFHKLDSADALIPIDLYNFILNKIGLLIIDVGFDNKNTSILEKIVSTLGRAHTHSSDEDAIWHIKQGGINGNEVLARSHKLDEFVLHTDCSYERHVPNFFALQCIRSDKLGGGKNLFVDASTLIQHLSQSSIKTLQTEAVEIKVPLEFKRDVETINAHIIDANLNVRYRKELIVESSLSENLKIALDEFDQLCKSPFLNRWFELNDNQILILDNRRYLHARTKIIDKDRHLMRIRFFIDRHYSMV</sequence>
<accession>A0A511QIE0</accession>
<protein>
    <recommendedName>
        <fullName evidence="4">TauD/TfdA-like domain-containing protein</fullName>
    </recommendedName>
</protein>
<keyword evidence="6" id="KW-1185">Reference proteome</keyword>
<dbReference type="GO" id="GO:0016706">
    <property type="term" value="F:2-oxoglutarate-dependent dioxygenase activity"/>
    <property type="evidence" value="ECO:0007669"/>
    <property type="project" value="UniProtKB-ARBA"/>
</dbReference>
<dbReference type="GO" id="GO:0017000">
    <property type="term" value="P:antibiotic biosynthetic process"/>
    <property type="evidence" value="ECO:0007669"/>
    <property type="project" value="UniProtKB-KW"/>
</dbReference>
<dbReference type="EMBL" id="BJXJ01000039">
    <property type="protein sequence ID" value="GEM77063.1"/>
    <property type="molecule type" value="Genomic_DNA"/>
</dbReference>
<dbReference type="InterPro" id="IPR003819">
    <property type="entry name" value="TauD/TfdA-like"/>
</dbReference>
<evidence type="ECO:0000313" key="6">
    <source>
        <dbReference type="Proteomes" id="UP000321922"/>
    </source>
</evidence>
<evidence type="ECO:0000259" key="4">
    <source>
        <dbReference type="Pfam" id="PF02668"/>
    </source>
</evidence>
<feature type="domain" description="TauD/TfdA-like" evidence="4">
    <location>
        <begin position="67"/>
        <end position="255"/>
    </location>
</feature>
<evidence type="ECO:0000256" key="2">
    <source>
        <dbReference type="ARBA" id="ARBA00023002"/>
    </source>
</evidence>
<keyword evidence="2" id="KW-0560">Oxidoreductase</keyword>
<evidence type="ECO:0000256" key="1">
    <source>
        <dbReference type="ARBA" id="ARBA00001954"/>
    </source>
</evidence>
<dbReference type="PANTHER" id="PTHR10696:SF56">
    <property type="entry name" value="TAUD_TFDA-LIKE DOMAIN-CONTAINING PROTEIN"/>
    <property type="match status" value="1"/>
</dbReference>
<comment type="caution">
    <text evidence="5">The sequence shown here is derived from an EMBL/GenBank/DDBJ whole genome shotgun (WGS) entry which is preliminary data.</text>
</comment>
<keyword evidence="3" id="KW-0045">Antibiotic biosynthesis</keyword>
<dbReference type="Pfam" id="PF02668">
    <property type="entry name" value="TauD"/>
    <property type="match status" value="1"/>
</dbReference>
<comment type="cofactor">
    <cofactor evidence="1">
        <name>Fe(2+)</name>
        <dbReference type="ChEBI" id="CHEBI:29033"/>
    </cofactor>
</comment>
<dbReference type="RefSeq" id="WP_050567456.1">
    <property type="nucleotide sequence ID" value="NZ_BAOJ01000175.1"/>
</dbReference>
<name>A0A511QIE0_9VIBR</name>
<evidence type="ECO:0000256" key="3">
    <source>
        <dbReference type="ARBA" id="ARBA00023194"/>
    </source>
</evidence>
<dbReference type="Proteomes" id="UP000321922">
    <property type="component" value="Unassembled WGS sequence"/>
</dbReference>
<organism evidence="5 6">
    <name type="scientific">Vibrio sagamiensis NBRC 104589</name>
    <dbReference type="NCBI Taxonomy" id="1219064"/>
    <lineage>
        <taxon>Bacteria</taxon>
        <taxon>Pseudomonadati</taxon>
        <taxon>Pseudomonadota</taxon>
        <taxon>Gammaproteobacteria</taxon>
        <taxon>Vibrionales</taxon>
        <taxon>Vibrionaceae</taxon>
        <taxon>Vibrio</taxon>
    </lineage>
</organism>
<proteinExistence type="predicted"/>
<dbReference type="OrthoDB" id="3872700at2"/>
<dbReference type="PANTHER" id="PTHR10696">
    <property type="entry name" value="GAMMA-BUTYROBETAINE HYDROXYLASE-RELATED"/>
    <property type="match status" value="1"/>
</dbReference>
<dbReference type="InterPro" id="IPR042098">
    <property type="entry name" value="TauD-like_sf"/>
</dbReference>
<reference evidence="5 6" key="1">
    <citation type="submission" date="2019-07" db="EMBL/GenBank/DDBJ databases">
        <title>Whole genome shotgun sequence of Vibrio sagamiensis NBRC 104589.</title>
        <authorList>
            <person name="Hosoyama A."/>
            <person name="Uohara A."/>
            <person name="Ohji S."/>
            <person name="Ichikawa N."/>
        </authorList>
    </citation>
    <scope>NUCLEOTIDE SEQUENCE [LARGE SCALE GENOMIC DNA]</scope>
    <source>
        <strain evidence="5 6">NBRC 104589</strain>
    </source>
</reference>